<feature type="transmembrane region" description="Helical" evidence="4">
    <location>
        <begin position="251"/>
        <end position="268"/>
    </location>
</feature>
<dbReference type="Pfam" id="PF07695">
    <property type="entry name" value="7TMR-DISM_7TM"/>
    <property type="match status" value="1"/>
</dbReference>
<dbReference type="Gene3D" id="1.10.10.10">
    <property type="entry name" value="Winged helix-like DNA-binding domain superfamily/Winged helix DNA-binding domain"/>
    <property type="match status" value="1"/>
</dbReference>
<keyword evidence="4" id="KW-0472">Membrane</keyword>
<feature type="transmembrane region" description="Helical" evidence="4">
    <location>
        <begin position="221"/>
        <end position="239"/>
    </location>
</feature>
<keyword evidence="7" id="KW-1185">Reference proteome</keyword>
<dbReference type="PANTHER" id="PTHR44688:SF16">
    <property type="entry name" value="DNA-BINDING TRANSCRIPTIONAL ACTIVATOR DEVR_DOSR"/>
    <property type="match status" value="1"/>
</dbReference>
<dbReference type="Pfam" id="PF00196">
    <property type="entry name" value="GerE"/>
    <property type="match status" value="1"/>
</dbReference>
<organism evidence="6 7">
    <name type="scientific">Sphingobacterium griseoflavum</name>
    <dbReference type="NCBI Taxonomy" id="1474952"/>
    <lineage>
        <taxon>Bacteria</taxon>
        <taxon>Pseudomonadati</taxon>
        <taxon>Bacteroidota</taxon>
        <taxon>Sphingobacteriia</taxon>
        <taxon>Sphingobacteriales</taxon>
        <taxon>Sphingobacteriaceae</taxon>
        <taxon>Sphingobacterium</taxon>
    </lineage>
</organism>
<dbReference type="SUPFAM" id="SSF46894">
    <property type="entry name" value="C-terminal effector domain of the bipartite response regulators"/>
    <property type="match status" value="1"/>
</dbReference>
<protein>
    <recommendedName>
        <fullName evidence="5">HTH luxR-type domain-containing protein</fullName>
    </recommendedName>
</protein>
<dbReference type="CDD" id="cd06170">
    <property type="entry name" value="LuxR_C_like"/>
    <property type="match status" value="1"/>
</dbReference>
<accession>A0ABQ3HST4</accession>
<dbReference type="Proteomes" id="UP000620550">
    <property type="component" value="Unassembled WGS sequence"/>
</dbReference>
<keyword evidence="4" id="KW-1133">Transmembrane helix</keyword>
<evidence type="ECO:0000259" key="5">
    <source>
        <dbReference type="PROSITE" id="PS50043"/>
    </source>
</evidence>
<keyword evidence="3" id="KW-0804">Transcription</keyword>
<reference evidence="7" key="1">
    <citation type="journal article" date="2019" name="Int. J. Syst. Evol. Microbiol.">
        <title>The Global Catalogue of Microorganisms (GCM) 10K type strain sequencing project: providing services to taxonomists for standard genome sequencing and annotation.</title>
        <authorList>
            <consortium name="The Broad Institute Genomics Platform"/>
            <consortium name="The Broad Institute Genome Sequencing Center for Infectious Disease"/>
            <person name="Wu L."/>
            <person name="Ma J."/>
        </authorList>
    </citation>
    <scope>NUCLEOTIDE SEQUENCE [LARGE SCALE GENOMIC DNA]</scope>
    <source>
        <strain evidence="7">CGMCC 1.12966</strain>
    </source>
</reference>
<feature type="transmembrane region" description="Helical" evidence="4">
    <location>
        <begin position="338"/>
        <end position="358"/>
    </location>
</feature>
<gene>
    <name evidence="6" type="ORF">GCM10017764_03760</name>
</gene>
<name>A0ABQ3HST4_9SPHI</name>
<dbReference type="SMART" id="SM00421">
    <property type="entry name" value="HTH_LUXR"/>
    <property type="match status" value="1"/>
</dbReference>
<evidence type="ECO:0000313" key="7">
    <source>
        <dbReference type="Proteomes" id="UP000620550"/>
    </source>
</evidence>
<feature type="transmembrane region" description="Helical" evidence="4">
    <location>
        <begin position="185"/>
        <end position="201"/>
    </location>
</feature>
<proteinExistence type="predicted"/>
<dbReference type="InterPro" id="IPR000792">
    <property type="entry name" value="Tscrpt_reg_LuxR_C"/>
</dbReference>
<evidence type="ECO:0000256" key="3">
    <source>
        <dbReference type="ARBA" id="ARBA00023163"/>
    </source>
</evidence>
<keyword evidence="4" id="KW-0812">Transmembrane</keyword>
<comment type="caution">
    <text evidence="6">The sequence shown here is derived from an EMBL/GenBank/DDBJ whole genome shotgun (WGS) entry which is preliminary data.</text>
</comment>
<keyword evidence="1" id="KW-0805">Transcription regulation</keyword>
<dbReference type="PROSITE" id="PS50043">
    <property type="entry name" value="HTH_LUXR_2"/>
    <property type="match status" value="1"/>
</dbReference>
<dbReference type="PANTHER" id="PTHR44688">
    <property type="entry name" value="DNA-BINDING TRANSCRIPTIONAL ACTIVATOR DEVR_DOSR"/>
    <property type="match status" value="1"/>
</dbReference>
<dbReference type="InterPro" id="IPR016032">
    <property type="entry name" value="Sig_transdc_resp-reg_C-effctor"/>
</dbReference>
<feature type="domain" description="HTH luxR-type" evidence="5">
    <location>
        <begin position="413"/>
        <end position="475"/>
    </location>
</feature>
<dbReference type="InterPro" id="IPR036388">
    <property type="entry name" value="WH-like_DNA-bd_sf"/>
</dbReference>
<feature type="transmembrane region" description="Helical" evidence="4">
    <location>
        <begin position="301"/>
        <end position="326"/>
    </location>
</feature>
<feature type="transmembrane region" description="Helical" evidence="4">
    <location>
        <begin position="160"/>
        <end position="180"/>
    </location>
</feature>
<evidence type="ECO:0000256" key="1">
    <source>
        <dbReference type="ARBA" id="ARBA00023015"/>
    </source>
</evidence>
<dbReference type="PRINTS" id="PR00038">
    <property type="entry name" value="HTHLUXR"/>
</dbReference>
<dbReference type="RefSeq" id="WP_189624896.1">
    <property type="nucleotide sequence ID" value="NZ_BNAF01000001.1"/>
</dbReference>
<feature type="transmembrane region" description="Helical" evidence="4">
    <location>
        <begin position="274"/>
        <end position="294"/>
    </location>
</feature>
<evidence type="ECO:0000313" key="6">
    <source>
        <dbReference type="EMBL" id="GHE23408.1"/>
    </source>
</evidence>
<dbReference type="EMBL" id="BNAF01000001">
    <property type="protein sequence ID" value="GHE23408.1"/>
    <property type="molecule type" value="Genomic_DNA"/>
</dbReference>
<keyword evidence="2" id="KW-0238">DNA-binding</keyword>
<evidence type="ECO:0000256" key="2">
    <source>
        <dbReference type="ARBA" id="ARBA00023125"/>
    </source>
</evidence>
<evidence type="ECO:0000256" key="4">
    <source>
        <dbReference type="SAM" id="Phobius"/>
    </source>
</evidence>
<dbReference type="InterPro" id="IPR011623">
    <property type="entry name" value="7TMR_DISM_rcpt_extracell_dom1"/>
</dbReference>
<sequence length="475" mass="55206">MRPTYFADPLILLLSLLSFLLTVSPYLVSGSPNDSLRRKIDIDKIIVNYPTGNADANETWIKGNIPSSLRGRPIILQIPSARLHQYDLFLPHHGMLRKQTTVKDREGHHFRSRFPQFHLQTNDSVYYLRFEGHALKIAQVQLEDRLQFSSLESMRLFRIGLYYGLAIMSVVFNLVFYLIFKDRRFITYCLLLLTTFISFFYEDGMFYYFSKGAWTFDYLMVWNNSVTALIAILFTKYFLDLHAFFRRYRSWYMYGAALLLLSALLYTLTDFIVFYAAVYSLCFLLTGSCIALAIGKFKKDVYARFLVLAFGLVVLTAILYVLYTHIDSSTYYLFDLGTFRLVSALEIISVSFAIIYKVRALQDDNEKNRRELDKYLLAIEQIGTAEDPTERSIPTQGASVETNTEQRISVAERLKLQFDLTDRELEVLLCIWDGLTNKEIADKLFITVSTTKYHIGNLYVKLDVKNRNQVQTLRE</sequence>